<dbReference type="AlphaFoldDB" id="A0AAD8LDY2"/>
<comment type="caution">
    <text evidence="2">The sequence shown here is derived from an EMBL/GenBank/DDBJ whole genome shotgun (WGS) entry which is preliminary data.</text>
</comment>
<keyword evidence="1" id="KW-0472">Membrane</keyword>
<accession>A0AAD8LDY2</accession>
<sequence>MTTPPLRSKKVRLRSVVGLDRRRNKFKTHQPFIFFSIIFFSLFQSIINKKFHHSILRSSICTSIQVNFYHDFGLRILLYHVFSLIFCFLMYFT</sequence>
<proteinExistence type="predicted"/>
<protein>
    <recommendedName>
        <fullName evidence="4">Transmembrane protein</fullName>
    </recommendedName>
</protein>
<evidence type="ECO:0008006" key="4">
    <source>
        <dbReference type="Google" id="ProtNLM"/>
    </source>
</evidence>
<reference evidence="2" key="1">
    <citation type="journal article" date="2023" name="bioRxiv">
        <title>Improved chromosome-level genome assembly for marigold (Tagetes erecta).</title>
        <authorList>
            <person name="Jiang F."/>
            <person name="Yuan L."/>
            <person name="Wang S."/>
            <person name="Wang H."/>
            <person name="Xu D."/>
            <person name="Wang A."/>
            <person name="Fan W."/>
        </authorList>
    </citation>
    <scope>NUCLEOTIDE SEQUENCE</scope>
    <source>
        <strain evidence="2">WSJ</strain>
        <tissue evidence="2">Leaf</tissue>
    </source>
</reference>
<gene>
    <name evidence="2" type="ORF">QVD17_06332</name>
</gene>
<evidence type="ECO:0000313" key="3">
    <source>
        <dbReference type="Proteomes" id="UP001229421"/>
    </source>
</evidence>
<feature type="transmembrane region" description="Helical" evidence="1">
    <location>
        <begin position="31"/>
        <end position="47"/>
    </location>
</feature>
<evidence type="ECO:0000256" key="1">
    <source>
        <dbReference type="SAM" id="Phobius"/>
    </source>
</evidence>
<keyword evidence="1" id="KW-0812">Transmembrane</keyword>
<dbReference type="EMBL" id="JAUHHV010000001">
    <property type="protein sequence ID" value="KAK1440504.1"/>
    <property type="molecule type" value="Genomic_DNA"/>
</dbReference>
<organism evidence="2 3">
    <name type="scientific">Tagetes erecta</name>
    <name type="common">African marigold</name>
    <dbReference type="NCBI Taxonomy" id="13708"/>
    <lineage>
        <taxon>Eukaryota</taxon>
        <taxon>Viridiplantae</taxon>
        <taxon>Streptophyta</taxon>
        <taxon>Embryophyta</taxon>
        <taxon>Tracheophyta</taxon>
        <taxon>Spermatophyta</taxon>
        <taxon>Magnoliopsida</taxon>
        <taxon>eudicotyledons</taxon>
        <taxon>Gunneridae</taxon>
        <taxon>Pentapetalae</taxon>
        <taxon>asterids</taxon>
        <taxon>campanulids</taxon>
        <taxon>Asterales</taxon>
        <taxon>Asteraceae</taxon>
        <taxon>Asteroideae</taxon>
        <taxon>Heliantheae alliance</taxon>
        <taxon>Tageteae</taxon>
        <taxon>Tagetes</taxon>
    </lineage>
</organism>
<dbReference type="Proteomes" id="UP001229421">
    <property type="component" value="Unassembled WGS sequence"/>
</dbReference>
<name>A0AAD8LDY2_TARER</name>
<keyword evidence="3" id="KW-1185">Reference proteome</keyword>
<keyword evidence="1" id="KW-1133">Transmembrane helix</keyword>
<feature type="transmembrane region" description="Helical" evidence="1">
    <location>
        <begin position="72"/>
        <end position="92"/>
    </location>
</feature>
<evidence type="ECO:0000313" key="2">
    <source>
        <dbReference type="EMBL" id="KAK1440504.1"/>
    </source>
</evidence>